<evidence type="ECO:0000256" key="3">
    <source>
        <dbReference type="ARBA" id="ARBA00022679"/>
    </source>
</evidence>
<dbReference type="GO" id="GO:0004475">
    <property type="term" value="F:mannose-1-phosphate guanylyltransferase (GTP) activity"/>
    <property type="evidence" value="ECO:0007669"/>
    <property type="project" value="UniProtKB-EC"/>
</dbReference>
<gene>
    <name evidence="9" type="ORF">H9S92_15115</name>
</gene>
<evidence type="ECO:0000256" key="4">
    <source>
        <dbReference type="ARBA" id="ARBA00022695"/>
    </source>
</evidence>
<dbReference type="InterPro" id="IPR049577">
    <property type="entry name" value="GMPP_N"/>
</dbReference>
<reference evidence="9" key="1">
    <citation type="submission" date="2020-08" db="EMBL/GenBank/DDBJ databases">
        <title>Lewinella bacteria from marine environments.</title>
        <authorList>
            <person name="Zhong Y."/>
        </authorList>
    </citation>
    <scope>NUCLEOTIDE SEQUENCE</scope>
    <source>
        <strain evidence="9">KCTC 42187</strain>
    </source>
</reference>
<evidence type="ECO:0000256" key="2">
    <source>
        <dbReference type="ARBA" id="ARBA00012387"/>
    </source>
</evidence>
<dbReference type="GO" id="GO:0009298">
    <property type="term" value="P:GDP-mannose biosynthetic process"/>
    <property type="evidence" value="ECO:0007669"/>
    <property type="project" value="TreeGrafter"/>
</dbReference>
<dbReference type="SUPFAM" id="SSF159283">
    <property type="entry name" value="Guanosine diphospho-D-mannose pyrophosphorylase/mannose-6-phosphate isomerase linker domain"/>
    <property type="match status" value="1"/>
</dbReference>
<dbReference type="AlphaFoldDB" id="A0A923T9F1"/>
<dbReference type="InterPro" id="IPR051161">
    <property type="entry name" value="Mannose-6P_isomerase_type2"/>
</dbReference>
<comment type="catalytic activity">
    <reaction evidence="7">
        <text>alpha-D-mannose 1-phosphate + GTP + H(+) = GDP-alpha-D-mannose + diphosphate</text>
        <dbReference type="Rhea" id="RHEA:15229"/>
        <dbReference type="ChEBI" id="CHEBI:15378"/>
        <dbReference type="ChEBI" id="CHEBI:33019"/>
        <dbReference type="ChEBI" id="CHEBI:37565"/>
        <dbReference type="ChEBI" id="CHEBI:57527"/>
        <dbReference type="ChEBI" id="CHEBI:58409"/>
        <dbReference type="EC" id="2.7.7.13"/>
    </reaction>
</comment>
<evidence type="ECO:0000256" key="5">
    <source>
        <dbReference type="ARBA" id="ARBA00022741"/>
    </source>
</evidence>
<keyword evidence="5" id="KW-0547">Nucleotide-binding</keyword>
<keyword evidence="3" id="KW-0808">Transferase</keyword>
<keyword evidence="4 9" id="KW-0548">Nucleotidyltransferase</keyword>
<comment type="caution">
    <text evidence="9">The sequence shown here is derived from an EMBL/GenBank/DDBJ whole genome shotgun (WGS) entry which is preliminary data.</text>
</comment>
<dbReference type="Proteomes" id="UP000650081">
    <property type="component" value="Unassembled WGS sequence"/>
</dbReference>
<accession>A0A923T9F1</accession>
<feature type="domain" description="Nucleotidyl transferase" evidence="8">
    <location>
        <begin position="1"/>
        <end position="277"/>
    </location>
</feature>
<dbReference type="PANTHER" id="PTHR46390:SF1">
    <property type="entry name" value="MANNOSE-1-PHOSPHATE GUANYLYLTRANSFERASE"/>
    <property type="match status" value="1"/>
</dbReference>
<evidence type="ECO:0000313" key="10">
    <source>
        <dbReference type="Proteomes" id="UP000650081"/>
    </source>
</evidence>
<dbReference type="PANTHER" id="PTHR46390">
    <property type="entry name" value="MANNOSE-1-PHOSPHATE GUANYLYLTRANSFERASE"/>
    <property type="match status" value="1"/>
</dbReference>
<dbReference type="EMBL" id="JACSIT010000138">
    <property type="protein sequence ID" value="MBC6995501.1"/>
    <property type="molecule type" value="Genomic_DNA"/>
</dbReference>
<sequence>MAGGVGSRFWPASREAKPKQFLDIMGDGRSLLRLTFERFLRVTTADKIFVVTNGRYRAQVLEQLPELDGGQILCEPSRNNTAPCVAYTAFKLHGLDPDANIVIAPSDALILNEGLFADNVNKALDFTAANDALVTLGIAPDRPHTGYGYIQFADALGRDGVYPVRRFAEKPDLVTAQSFLSSGDYLWNAGIFVWRAKTVLSAYERYAPEIYALLSHGLPCYNTPEEQAFIDEFYPQTPSISVDYAIMEHADNIFTIPAQFGWSDLGAWGALYQESPKDGAGNVVAGGPILLEDVHNSYVRGPEGKLLVIGGIDDLMVIDEGDVLVVYPRSREQEIKALRERAEKEFGEKYV</sequence>
<dbReference type="SUPFAM" id="SSF53448">
    <property type="entry name" value="Nucleotide-diphospho-sugar transferases"/>
    <property type="match status" value="1"/>
</dbReference>
<protein>
    <recommendedName>
        <fullName evidence="2">mannose-1-phosphate guanylyltransferase</fullName>
        <ecNumber evidence="2">2.7.7.13</ecNumber>
    </recommendedName>
</protein>
<evidence type="ECO:0000256" key="6">
    <source>
        <dbReference type="ARBA" id="ARBA00023134"/>
    </source>
</evidence>
<evidence type="ECO:0000256" key="7">
    <source>
        <dbReference type="ARBA" id="ARBA00047343"/>
    </source>
</evidence>
<dbReference type="Pfam" id="PF00483">
    <property type="entry name" value="NTP_transferase"/>
    <property type="match status" value="1"/>
</dbReference>
<dbReference type="InterPro" id="IPR029044">
    <property type="entry name" value="Nucleotide-diphossugar_trans"/>
</dbReference>
<keyword evidence="10" id="KW-1185">Reference proteome</keyword>
<dbReference type="GO" id="GO:0005525">
    <property type="term" value="F:GTP binding"/>
    <property type="evidence" value="ECO:0007669"/>
    <property type="project" value="UniProtKB-KW"/>
</dbReference>
<evidence type="ECO:0000259" key="8">
    <source>
        <dbReference type="Pfam" id="PF00483"/>
    </source>
</evidence>
<dbReference type="CDD" id="cd02509">
    <property type="entry name" value="GDP-M1P_Guanylyltransferase"/>
    <property type="match status" value="1"/>
</dbReference>
<evidence type="ECO:0000313" key="9">
    <source>
        <dbReference type="EMBL" id="MBC6995501.1"/>
    </source>
</evidence>
<proteinExistence type="inferred from homology"/>
<keyword evidence="6" id="KW-0342">GTP-binding</keyword>
<organism evidence="9 10">
    <name type="scientific">Neolewinella lacunae</name>
    <dbReference type="NCBI Taxonomy" id="1517758"/>
    <lineage>
        <taxon>Bacteria</taxon>
        <taxon>Pseudomonadati</taxon>
        <taxon>Bacteroidota</taxon>
        <taxon>Saprospiria</taxon>
        <taxon>Saprospirales</taxon>
        <taxon>Lewinellaceae</taxon>
        <taxon>Neolewinella</taxon>
    </lineage>
</organism>
<dbReference type="EC" id="2.7.7.13" evidence="2"/>
<dbReference type="InterPro" id="IPR005835">
    <property type="entry name" value="NTP_transferase_dom"/>
</dbReference>
<dbReference type="FunFam" id="3.90.550.10:FF:000046">
    <property type="entry name" value="Mannose-1-phosphate guanylyltransferase (GDP)"/>
    <property type="match status" value="1"/>
</dbReference>
<name>A0A923T9F1_9BACT</name>
<evidence type="ECO:0000256" key="1">
    <source>
        <dbReference type="ARBA" id="ARBA00006115"/>
    </source>
</evidence>
<dbReference type="Gene3D" id="3.90.550.10">
    <property type="entry name" value="Spore Coat Polysaccharide Biosynthesis Protein SpsA, Chain A"/>
    <property type="match status" value="1"/>
</dbReference>
<comment type="similarity">
    <text evidence="1">Belongs to the mannose-6-phosphate isomerase type 2 family.</text>
</comment>